<reference evidence="3" key="1">
    <citation type="submission" date="2017-12" db="EMBL/GenBank/DDBJ databases">
        <title>FDA dAtabase for Regulatory Grade micrObial Sequences (FDA-ARGOS): Supporting development and validation of Infectious Disease Dx tests.</title>
        <authorList>
            <person name="Hoffmann M."/>
            <person name="Allard M."/>
            <person name="Evans P."/>
            <person name="Brown E."/>
            <person name="Tallon L."/>
            <person name="Sadzewicz L."/>
            <person name="Sengamalay N."/>
            <person name="Ott S."/>
            <person name="Godinez A."/>
            <person name="Nagaraj S."/>
            <person name="Vavikolanu K."/>
            <person name="Aluvathingal J."/>
            <person name="Nadendla S."/>
            <person name="Sichtig H."/>
        </authorList>
    </citation>
    <scope>NUCLEOTIDE SEQUENCE [LARGE SCALE GENOMIC DNA]</scope>
    <source>
        <strain evidence="3">FDAARGOS_249</strain>
    </source>
</reference>
<accession>A0A2J9PNE1</accession>
<dbReference type="CDD" id="cd06325">
    <property type="entry name" value="PBP1_ABC_unchar_transporter"/>
    <property type="match status" value="1"/>
</dbReference>
<comment type="caution">
    <text evidence="2">The sequence shown here is derived from an EMBL/GenBank/DDBJ whole genome shotgun (WGS) entry which is preliminary data.</text>
</comment>
<evidence type="ECO:0000256" key="1">
    <source>
        <dbReference type="SAM" id="SignalP"/>
    </source>
</evidence>
<name>A0A2J9PNE1_9LACT</name>
<sequence length="320" mass="33988">MKRLSLKKGLVALVASLAIFAAGCENAEDNGILDIGILSIMDHNSLNDAEQGFIDGMTELGYEEGIDVVYHRMNAQGQQANLYPMAGQLLKNSELILGIGTPTIQALAVTEEEKPLLFTAVTDPITAGLAASLDGSGRNVTGTSDQMPVEKQVELLMSIKPEVEKVGIIYNTGEVNSQIQAEQAEATIVAAGKTPVIRTVTSTNDVQQALNSVMSEAELLYIPTDNIMAGTASTVGAVSEQYQVPVVAGSIDQVEDGGLATYSLNYYELGRQTAEMAARVIEGEDPSTMSIEQAKELELYVNEDMAEALGIDPGSIQVTE</sequence>
<dbReference type="Proteomes" id="UP000192813">
    <property type="component" value="Unassembled WGS sequence"/>
</dbReference>
<evidence type="ECO:0000313" key="3">
    <source>
        <dbReference type="Proteomes" id="UP000192813"/>
    </source>
</evidence>
<dbReference type="Gene3D" id="3.40.50.2300">
    <property type="match status" value="2"/>
</dbReference>
<dbReference type="RefSeq" id="WP_083069126.1">
    <property type="nucleotide sequence ID" value="NZ_JALXKY010000001.1"/>
</dbReference>
<dbReference type="AlphaFoldDB" id="A0A2J9PNE1"/>
<dbReference type="Pfam" id="PF04392">
    <property type="entry name" value="ABC_sub_bind"/>
    <property type="match status" value="1"/>
</dbReference>
<dbReference type="InterPro" id="IPR007487">
    <property type="entry name" value="ABC_transpt-TYRBP-like"/>
</dbReference>
<feature type="signal peptide" evidence="1">
    <location>
        <begin position="1"/>
        <end position="27"/>
    </location>
</feature>
<dbReference type="PANTHER" id="PTHR35271:SF1">
    <property type="entry name" value="ABC TRANSPORTER, SUBSTRATE-BINDING LIPOPROTEIN"/>
    <property type="match status" value="1"/>
</dbReference>
<protein>
    <submittedName>
        <fullName evidence="2">ABC transporter</fullName>
    </submittedName>
</protein>
<organism evidence="2 3">
    <name type="scientific">Aerococcus viridans</name>
    <dbReference type="NCBI Taxonomy" id="1377"/>
    <lineage>
        <taxon>Bacteria</taxon>
        <taxon>Bacillati</taxon>
        <taxon>Bacillota</taxon>
        <taxon>Bacilli</taxon>
        <taxon>Lactobacillales</taxon>
        <taxon>Aerococcaceae</taxon>
        <taxon>Aerococcus</taxon>
    </lineage>
</organism>
<dbReference type="EMBL" id="NBTM02000001">
    <property type="protein sequence ID" value="PNL91837.1"/>
    <property type="molecule type" value="Genomic_DNA"/>
</dbReference>
<dbReference type="PANTHER" id="PTHR35271">
    <property type="entry name" value="ABC TRANSPORTER, SUBSTRATE-BINDING LIPOPROTEIN-RELATED"/>
    <property type="match status" value="1"/>
</dbReference>
<evidence type="ECO:0000313" key="2">
    <source>
        <dbReference type="EMBL" id="PNL91837.1"/>
    </source>
</evidence>
<gene>
    <name evidence="2" type="ORF">A6J77_006205</name>
</gene>
<dbReference type="SUPFAM" id="SSF53822">
    <property type="entry name" value="Periplasmic binding protein-like I"/>
    <property type="match status" value="1"/>
</dbReference>
<proteinExistence type="predicted"/>
<dbReference type="PROSITE" id="PS51257">
    <property type="entry name" value="PROKAR_LIPOPROTEIN"/>
    <property type="match status" value="1"/>
</dbReference>
<feature type="chain" id="PRO_5014357845" evidence="1">
    <location>
        <begin position="28"/>
        <end position="320"/>
    </location>
</feature>
<dbReference type="InterPro" id="IPR028082">
    <property type="entry name" value="Peripla_BP_I"/>
</dbReference>
<keyword evidence="1" id="KW-0732">Signal</keyword>